<reference evidence="1 2" key="1">
    <citation type="submission" date="2024-06" db="EMBL/GenBank/DDBJ databases">
        <title>Complete genome of Phlyctema vagabunda strain 19-DSS-EL-015.</title>
        <authorList>
            <person name="Fiorenzani C."/>
        </authorList>
    </citation>
    <scope>NUCLEOTIDE SEQUENCE [LARGE SCALE GENOMIC DNA]</scope>
    <source>
        <strain evidence="1 2">19-DSS-EL-015</strain>
    </source>
</reference>
<evidence type="ECO:0000313" key="1">
    <source>
        <dbReference type="EMBL" id="KAL3417098.1"/>
    </source>
</evidence>
<dbReference type="EMBL" id="JBFCZG010000011">
    <property type="protein sequence ID" value="KAL3417098.1"/>
    <property type="molecule type" value="Genomic_DNA"/>
</dbReference>
<organism evidence="1 2">
    <name type="scientific">Phlyctema vagabunda</name>
    <dbReference type="NCBI Taxonomy" id="108571"/>
    <lineage>
        <taxon>Eukaryota</taxon>
        <taxon>Fungi</taxon>
        <taxon>Dikarya</taxon>
        <taxon>Ascomycota</taxon>
        <taxon>Pezizomycotina</taxon>
        <taxon>Leotiomycetes</taxon>
        <taxon>Helotiales</taxon>
        <taxon>Dermateaceae</taxon>
        <taxon>Phlyctema</taxon>
    </lineage>
</organism>
<keyword evidence="2" id="KW-1185">Reference proteome</keyword>
<evidence type="ECO:0000313" key="2">
    <source>
        <dbReference type="Proteomes" id="UP001629113"/>
    </source>
</evidence>
<dbReference type="InterPro" id="IPR051678">
    <property type="entry name" value="AGP_Transferase"/>
</dbReference>
<gene>
    <name evidence="1" type="ORF">PVAG01_11098</name>
</gene>
<dbReference type="PANTHER" id="PTHR21310">
    <property type="entry name" value="AMINOGLYCOSIDE PHOSPHOTRANSFERASE-RELATED-RELATED"/>
    <property type="match status" value="1"/>
</dbReference>
<protein>
    <submittedName>
        <fullName evidence="1">Uncharacterized protein</fullName>
    </submittedName>
</protein>
<comment type="caution">
    <text evidence="1">The sequence shown here is derived from an EMBL/GenBank/DDBJ whole genome shotgun (WGS) entry which is preliminary data.</text>
</comment>
<proteinExistence type="predicted"/>
<name>A0ABR4P1C9_9HELO</name>
<sequence length="215" mass="24037">MQCHKIENKPDKLEGLDPIPDISYLRNLVLQAQIIVQHPHMMSTENMPPRPPRSAWVIQLLAKRAQPAGNSTYVKRGAAHKIQKEVEAIDFVRQHTSIPVPWVVKIFIEEDPDAVTSWFSMKTVPGSSLSTAWAEMSVTARSRTTAELRAYLLEMRNLPPRNPSCIGSCSGGPAYDERLNNGFPCGPFTSESESNDYLVAPVAKCPKKELVAHYR</sequence>
<dbReference type="PANTHER" id="PTHR21310:SF15">
    <property type="entry name" value="AMINOGLYCOSIDE PHOSPHOTRANSFERASE DOMAIN-CONTAINING PROTEIN"/>
    <property type="match status" value="1"/>
</dbReference>
<accession>A0ABR4P1C9</accession>
<dbReference type="Proteomes" id="UP001629113">
    <property type="component" value="Unassembled WGS sequence"/>
</dbReference>